<reference evidence="3 4" key="1">
    <citation type="submission" date="2020-08" db="EMBL/GenBank/DDBJ databases">
        <title>Sequencing the genomes of 1000 actinobacteria strains.</title>
        <authorList>
            <person name="Klenk H.-P."/>
        </authorList>
    </citation>
    <scope>NUCLEOTIDE SEQUENCE [LARGE SCALE GENOMIC DNA]</scope>
    <source>
        <strain evidence="3 4">DSM 24823</strain>
    </source>
</reference>
<gene>
    <name evidence="3" type="ORF">HD600_001876</name>
</gene>
<evidence type="ECO:0000313" key="4">
    <source>
        <dbReference type="Proteomes" id="UP000517712"/>
    </source>
</evidence>
<sequence length="259" mass="27708">MYFSDLIRGLLRRWYVLLLGFALAGTGAYFMYDAIPVRYEANASMLLLPPAESVDLQDGSNPYLLLGGLGQALAVLAERLNSQAIHEELVTDDTEYGVSGDTTSGAAFLHITTQADEERDALDLLSAVGDEAVAQLAAMQEELEITGTASIQSMPVVADVEATELSSTRLQLTLAVGAVGVVLTVIIAAAVEGIAATRARARAARNAPPPRERGTLEPLLASDLTRPVESTRPIIKSPKRPHRTRTSDESVAEVDESHR</sequence>
<dbReference type="Proteomes" id="UP000517712">
    <property type="component" value="Unassembled WGS sequence"/>
</dbReference>
<keyword evidence="2" id="KW-1133">Transmembrane helix</keyword>
<proteinExistence type="predicted"/>
<evidence type="ECO:0000256" key="1">
    <source>
        <dbReference type="SAM" id="MobiDB-lite"/>
    </source>
</evidence>
<accession>A0A7W9CD23</accession>
<feature type="region of interest" description="Disordered" evidence="1">
    <location>
        <begin position="202"/>
        <end position="259"/>
    </location>
</feature>
<keyword evidence="2" id="KW-0812">Transmembrane</keyword>
<dbReference type="AlphaFoldDB" id="A0A7W9CD23"/>
<name>A0A7W9CD23_9MICO</name>
<dbReference type="RefSeq" id="WP_184283226.1">
    <property type="nucleotide sequence ID" value="NZ_BAAAPG010000001.1"/>
</dbReference>
<feature type="transmembrane region" description="Helical" evidence="2">
    <location>
        <begin position="12"/>
        <end position="32"/>
    </location>
</feature>
<feature type="transmembrane region" description="Helical" evidence="2">
    <location>
        <begin position="172"/>
        <end position="195"/>
    </location>
</feature>
<evidence type="ECO:0008006" key="5">
    <source>
        <dbReference type="Google" id="ProtNLM"/>
    </source>
</evidence>
<protein>
    <recommendedName>
        <fullName evidence="5">Capsular polysaccharide biosynthesis protein</fullName>
    </recommendedName>
</protein>
<evidence type="ECO:0000313" key="3">
    <source>
        <dbReference type="EMBL" id="MBB5743379.1"/>
    </source>
</evidence>
<dbReference type="EMBL" id="JACHMU010000001">
    <property type="protein sequence ID" value="MBB5743379.1"/>
    <property type="molecule type" value="Genomic_DNA"/>
</dbReference>
<evidence type="ECO:0000256" key="2">
    <source>
        <dbReference type="SAM" id="Phobius"/>
    </source>
</evidence>
<keyword evidence="4" id="KW-1185">Reference proteome</keyword>
<organism evidence="3 4">
    <name type="scientific">Microbacterium ginsengiterrae</name>
    <dbReference type="NCBI Taxonomy" id="546115"/>
    <lineage>
        <taxon>Bacteria</taxon>
        <taxon>Bacillati</taxon>
        <taxon>Actinomycetota</taxon>
        <taxon>Actinomycetes</taxon>
        <taxon>Micrococcales</taxon>
        <taxon>Microbacteriaceae</taxon>
        <taxon>Microbacterium</taxon>
    </lineage>
</organism>
<feature type="compositionally biased region" description="Acidic residues" evidence="1">
    <location>
        <begin position="250"/>
        <end position="259"/>
    </location>
</feature>
<comment type="caution">
    <text evidence="3">The sequence shown here is derived from an EMBL/GenBank/DDBJ whole genome shotgun (WGS) entry which is preliminary data.</text>
</comment>
<keyword evidence="2" id="KW-0472">Membrane</keyword>